<dbReference type="SUPFAM" id="SSF141868">
    <property type="entry name" value="EAL domain-like"/>
    <property type="match status" value="1"/>
</dbReference>
<reference evidence="2 3" key="1">
    <citation type="submission" date="2018-04" db="EMBL/GenBank/DDBJ databases">
        <title>Genomic Encyclopedia of Archaeal and Bacterial Type Strains, Phase II (KMG-II): from individual species to whole genera.</title>
        <authorList>
            <person name="Goeker M."/>
        </authorList>
    </citation>
    <scope>NUCLEOTIDE SEQUENCE [LARGE SCALE GENOMIC DNA]</scope>
    <source>
        <strain evidence="2 3">DSM 21823</strain>
    </source>
</reference>
<gene>
    <name evidence="2" type="ORF">C8N34_10391</name>
</gene>
<dbReference type="EMBL" id="QBKP01000003">
    <property type="protein sequence ID" value="PTX51590.1"/>
    <property type="molecule type" value="Genomic_DNA"/>
</dbReference>
<evidence type="ECO:0000313" key="2">
    <source>
        <dbReference type="EMBL" id="PTX51590.1"/>
    </source>
</evidence>
<dbReference type="CDD" id="cd01948">
    <property type="entry name" value="EAL"/>
    <property type="match status" value="1"/>
</dbReference>
<dbReference type="Proteomes" id="UP000244224">
    <property type="component" value="Unassembled WGS sequence"/>
</dbReference>
<comment type="caution">
    <text evidence="2">The sequence shown here is derived from an EMBL/GenBank/DDBJ whole genome shotgun (WGS) entry which is preliminary data.</text>
</comment>
<dbReference type="PROSITE" id="PS50883">
    <property type="entry name" value="EAL"/>
    <property type="match status" value="1"/>
</dbReference>
<dbReference type="PANTHER" id="PTHR33121:SF79">
    <property type="entry name" value="CYCLIC DI-GMP PHOSPHODIESTERASE PDED-RELATED"/>
    <property type="match status" value="1"/>
</dbReference>
<dbReference type="GO" id="GO:0071111">
    <property type="term" value="F:cyclic-guanylate-specific phosphodiesterase activity"/>
    <property type="evidence" value="ECO:0007669"/>
    <property type="project" value="InterPro"/>
</dbReference>
<dbReference type="PANTHER" id="PTHR33121">
    <property type="entry name" value="CYCLIC DI-GMP PHOSPHODIESTERASE PDEF"/>
    <property type="match status" value="1"/>
</dbReference>
<name>A0A2T6B695_9RHOB</name>
<dbReference type="InterPro" id="IPR001633">
    <property type="entry name" value="EAL_dom"/>
</dbReference>
<organism evidence="2 3">
    <name type="scientific">Gemmobacter caeni</name>
    <dbReference type="NCBI Taxonomy" id="589035"/>
    <lineage>
        <taxon>Bacteria</taxon>
        <taxon>Pseudomonadati</taxon>
        <taxon>Pseudomonadota</taxon>
        <taxon>Alphaproteobacteria</taxon>
        <taxon>Rhodobacterales</taxon>
        <taxon>Paracoccaceae</taxon>
        <taxon>Gemmobacter</taxon>
    </lineage>
</organism>
<keyword evidence="3" id="KW-1185">Reference proteome</keyword>
<protein>
    <submittedName>
        <fullName evidence="2">EAL domain-containing protein (Putative c-di-GMP-specific phosphodiesterase class I)</fullName>
    </submittedName>
</protein>
<dbReference type="Pfam" id="PF00563">
    <property type="entry name" value="EAL"/>
    <property type="match status" value="1"/>
</dbReference>
<dbReference type="Gene3D" id="3.20.20.450">
    <property type="entry name" value="EAL domain"/>
    <property type="match status" value="1"/>
</dbReference>
<dbReference type="RefSeq" id="WP_229825211.1">
    <property type="nucleotide sequence ID" value="NZ_QBKP01000003.1"/>
</dbReference>
<proteinExistence type="predicted"/>
<sequence>MGVVMEFRQPGGAKPKGPLSDPLSFAISELDRQTMTMVEEALRDGRVRLAFQPVVIAADTRKIAFHEGLIRLLDPAGRVIPAREFMGAVETQELGRQIDCAALDLGLRTLARHTDIRLSVNMSARSIGYPRWMRILKRGLRQSPTIGERLILEITESSAIAVPETVTAFMDDLQREGIAFALDDFGAGYTAFRYFKEFFFDILKIDGQFIRNIHTDRDNQALTRALISIARQFEMFTVAEAVETVEEAQFLQTLGIDCMQGYLFGAPTLKPAFLPEDRKLA</sequence>
<dbReference type="InterPro" id="IPR050706">
    <property type="entry name" value="Cyclic-di-GMP_PDE-like"/>
</dbReference>
<dbReference type="InterPro" id="IPR035919">
    <property type="entry name" value="EAL_sf"/>
</dbReference>
<evidence type="ECO:0000259" key="1">
    <source>
        <dbReference type="PROSITE" id="PS50883"/>
    </source>
</evidence>
<evidence type="ECO:0000313" key="3">
    <source>
        <dbReference type="Proteomes" id="UP000244224"/>
    </source>
</evidence>
<accession>A0A2T6B695</accession>
<dbReference type="SMART" id="SM00052">
    <property type="entry name" value="EAL"/>
    <property type="match status" value="1"/>
</dbReference>
<dbReference type="AlphaFoldDB" id="A0A2T6B695"/>
<feature type="domain" description="EAL" evidence="1">
    <location>
        <begin position="31"/>
        <end position="281"/>
    </location>
</feature>